<evidence type="ECO:0000313" key="7">
    <source>
        <dbReference type="EMBL" id="ANG64907.1"/>
    </source>
</evidence>
<keyword evidence="3" id="KW-0067">ATP-binding</keyword>
<dbReference type="STRING" id="1821621.A8C75_22125"/>
<dbReference type="NCBIfam" id="NF010068">
    <property type="entry name" value="PRK13548.1"/>
    <property type="match status" value="1"/>
</dbReference>
<dbReference type="GO" id="GO:0016887">
    <property type="term" value="F:ATP hydrolysis activity"/>
    <property type="evidence" value="ECO:0007669"/>
    <property type="project" value="InterPro"/>
</dbReference>
<gene>
    <name evidence="7" type="ORF">A8C75_22125</name>
</gene>
<dbReference type="CDD" id="cd03214">
    <property type="entry name" value="ABC_Iron-Siderophores_B12_Hemin"/>
    <property type="match status" value="1"/>
</dbReference>
<dbReference type="SUPFAM" id="SSF52540">
    <property type="entry name" value="P-loop containing nucleoside triphosphate hydrolases"/>
    <property type="match status" value="1"/>
</dbReference>
<evidence type="ECO:0000256" key="3">
    <source>
        <dbReference type="ARBA" id="ARBA00022840"/>
    </source>
</evidence>
<keyword evidence="1" id="KW-0813">Transport</keyword>
<accession>A0A1A9F3V9</accession>
<reference evidence="7 8" key="2">
    <citation type="journal article" date="2018" name="Int. J. Syst. Evol. Microbiol.">
        <title>Marinobacterium aestuarii sp. nov., a benzene-degrading marine bacterium isolated from estuary sediment.</title>
        <authorList>
            <person name="Bae S.S."/>
            <person name="Jung J."/>
            <person name="Chung D."/>
            <person name="Baek K."/>
        </authorList>
    </citation>
    <scope>NUCLEOTIDE SEQUENCE [LARGE SCALE GENOMIC DNA]</scope>
    <source>
        <strain evidence="7 8">ST58-10</strain>
    </source>
</reference>
<evidence type="ECO:0000256" key="5">
    <source>
        <dbReference type="ARBA" id="ARBA00037066"/>
    </source>
</evidence>
<keyword evidence="2" id="KW-0547">Nucleotide-binding</keyword>
<protein>
    <recommendedName>
        <fullName evidence="6">ABC transporter domain-containing protein</fullName>
    </recommendedName>
</protein>
<organism evidence="7 8">
    <name type="scientific">Marinobacterium aestuarii</name>
    <dbReference type="NCBI Taxonomy" id="1821621"/>
    <lineage>
        <taxon>Bacteria</taxon>
        <taxon>Pseudomonadati</taxon>
        <taxon>Pseudomonadota</taxon>
        <taxon>Gammaproteobacteria</taxon>
        <taxon>Oceanospirillales</taxon>
        <taxon>Oceanospirillaceae</taxon>
        <taxon>Marinobacterium</taxon>
    </lineage>
</organism>
<dbReference type="RefSeq" id="WP_067386619.1">
    <property type="nucleotide sequence ID" value="NZ_CP015839.1"/>
</dbReference>
<dbReference type="AlphaFoldDB" id="A0A1A9F3V9"/>
<dbReference type="KEGG" id="mars:A8C75_22125"/>
<name>A0A1A9F3V9_9GAMM</name>
<comment type="function">
    <text evidence="5">Part of the ABC transporter complex HmuTUV involved in hemin import. Responsible for energy coupling to the transport system.</text>
</comment>
<feature type="domain" description="ABC transporter" evidence="6">
    <location>
        <begin position="3"/>
        <end position="237"/>
    </location>
</feature>
<dbReference type="SMART" id="SM00382">
    <property type="entry name" value="AAA"/>
    <property type="match status" value="1"/>
</dbReference>
<evidence type="ECO:0000256" key="4">
    <source>
        <dbReference type="ARBA" id="ARBA00022967"/>
    </source>
</evidence>
<keyword evidence="4" id="KW-1278">Translocase</keyword>
<dbReference type="EMBL" id="CP015839">
    <property type="protein sequence ID" value="ANG64907.1"/>
    <property type="molecule type" value="Genomic_DNA"/>
</dbReference>
<dbReference type="InterPro" id="IPR003593">
    <property type="entry name" value="AAA+_ATPase"/>
</dbReference>
<dbReference type="OrthoDB" id="6461291at2"/>
<reference evidence="8" key="1">
    <citation type="submission" date="2016-05" db="EMBL/GenBank/DDBJ databases">
        <authorList>
            <person name="Baek K."/>
            <person name="Yang S.-J."/>
        </authorList>
    </citation>
    <scope>NUCLEOTIDE SEQUENCE [LARGE SCALE GENOMIC DNA]</scope>
    <source>
        <strain evidence="8">ST58-10</strain>
    </source>
</reference>
<dbReference type="PROSITE" id="PS50893">
    <property type="entry name" value="ABC_TRANSPORTER_2"/>
    <property type="match status" value="1"/>
</dbReference>
<dbReference type="Proteomes" id="UP000078070">
    <property type="component" value="Chromosome"/>
</dbReference>
<dbReference type="PANTHER" id="PTHR42794:SF1">
    <property type="entry name" value="HEMIN IMPORT ATP-BINDING PROTEIN HMUV"/>
    <property type="match status" value="1"/>
</dbReference>
<evidence type="ECO:0000313" key="8">
    <source>
        <dbReference type="Proteomes" id="UP000078070"/>
    </source>
</evidence>
<proteinExistence type="predicted"/>
<dbReference type="PROSITE" id="PS00211">
    <property type="entry name" value="ABC_TRANSPORTER_1"/>
    <property type="match status" value="1"/>
</dbReference>
<sequence>MTLQASALSVQRSGRFLLDRVDVSLTPGSLTVVLGPNGAGKSTLLHVLAGLERADTGSVRLNDQPLLSMDSLERARRLAVMTQDQPLDFAFSVEDVVSLGAYPLGLGRAEERAHCRSGLQRLELQTLAARNYLSLSGGEQQRVQLARVLAQCGEETAVLLLDEPVSAMDLRHQHLCLRQLRTLADAGAAVLVILHDLALAARYADRVLLLKQGRVLAQGAMLETMTPYCLSTLFDVRVEVALVEGVPRFSSSFADDTVLP</sequence>
<dbReference type="GO" id="GO:0005524">
    <property type="term" value="F:ATP binding"/>
    <property type="evidence" value="ECO:0007669"/>
    <property type="project" value="UniProtKB-KW"/>
</dbReference>
<dbReference type="Pfam" id="PF00005">
    <property type="entry name" value="ABC_tran"/>
    <property type="match status" value="1"/>
</dbReference>
<evidence type="ECO:0000256" key="1">
    <source>
        <dbReference type="ARBA" id="ARBA00022448"/>
    </source>
</evidence>
<dbReference type="PANTHER" id="PTHR42794">
    <property type="entry name" value="HEMIN IMPORT ATP-BINDING PROTEIN HMUV"/>
    <property type="match status" value="1"/>
</dbReference>
<dbReference type="InterPro" id="IPR003439">
    <property type="entry name" value="ABC_transporter-like_ATP-bd"/>
</dbReference>
<evidence type="ECO:0000256" key="2">
    <source>
        <dbReference type="ARBA" id="ARBA00022741"/>
    </source>
</evidence>
<keyword evidence="8" id="KW-1185">Reference proteome</keyword>
<evidence type="ECO:0000259" key="6">
    <source>
        <dbReference type="PROSITE" id="PS50893"/>
    </source>
</evidence>
<dbReference type="InterPro" id="IPR017871">
    <property type="entry name" value="ABC_transporter-like_CS"/>
</dbReference>
<dbReference type="InterPro" id="IPR027417">
    <property type="entry name" value="P-loop_NTPase"/>
</dbReference>
<dbReference type="Gene3D" id="3.40.50.300">
    <property type="entry name" value="P-loop containing nucleotide triphosphate hydrolases"/>
    <property type="match status" value="1"/>
</dbReference>